<keyword evidence="2" id="KW-0472">Membrane</keyword>
<dbReference type="OrthoDB" id="2374256at2"/>
<feature type="compositionally biased region" description="Basic and acidic residues" evidence="1">
    <location>
        <begin position="198"/>
        <end position="209"/>
    </location>
</feature>
<feature type="transmembrane region" description="Helical" evidence="2">
    <location>
        <begin position="114"/>
        <end position="132"/>
    </location>
</feature>
<name>A0A345PCD1_9BACI</name>
<feature type="transmembrane region" description="Helical" evidence="2">
    <location>
        <begin position="84"/>
        <end position="102"/>
    </location>
</feature>
<dbReference type="InterPro" id="IPR024164">
    <property type="entry name" value="KinB-signalling_activ"/>
</dbReference>
<feature type="transmembrane region" description="Helical" evidence="2">
    <location>
        <begin position="48"/>
        <end position="72"/>
    </location>
</feature>
<feature type="transmembrane region" description="Helical" evidence="2">
    <location>
        <begin position="144"/>
        <end position="164"/>
    </location>
</feature>
<sequence length="221" mass="24656">MNSRKLVNFLFKTLIIGGIAGLVISFFVQAEVYAANLSPFNIMEILGLIVFNIGLGFTFSALSMTGFFAYLFIHRFGLGFFRSFWPAVQVLLIAFILFDLVYFPYKAADGETSLIWFIFMAAALLVYGLIIAQIKAKGTNKHAFIPALFLMVVMTTIEWVPGLQTEGSNYAWLMIAPLLACNTYQLLALHRVTKVDEKKTTEHTKKKETPTSAKKVGTSKA</sequence>
<feature type="transmembrane region" description="Helical" evidence="2">
    <location>
        <begin position="9"/>
        <end position="28"/>
    </location>
</feature>
<protein>
    <submittedName>
        <fullName evidence="3">KinB-signaling pathway activation protein</fullName>
    </submittedName>
</protein>
<dbReference type="KEGG" id="ocn:CUC15_01005"/>
<evidence type="ECO:0000256" key="1">
    <source>
        <dbReference type="SAM" id="MobiDB-lite"/>
    </source>
</evidence>
<proteinExistence type="predicted"/>
<dbReference type="RefSeq" id="WP_114914955.1">
    <property type="nucleotide sequence ID" value="NZ_CP024848.1"/>
</dbReference>
<dbReference type="AlphaFoldDB" id="A0A345PCD1"/>
<feature type="transmembrane region" description="Helical" evidence="2">
    <location>
        <begin position="170"/>
        <end position="189"/>
    </location>
</feature>
<evidence type="ECO:0000256" key="2">
    <source>
        <dbReference type="SAM" id="Phobius"/>
    </source>
</evidence>
<evidence type="ECO:0000313" key="4">
    <source>
        <dbReference type="Proteomes" id="UP000253908"/>
    </source>
</evidence>
<feature type="region of interest" description="Disordered" evidence="1">
    <location>
        <begin position="198"/>
        <end position="221"/>
    </location>
</feature>
<evidence type="ECO:0000313" key="3">
    <source>
        <dbReference type="EMBL" id="AXI07661.1"/>
    </source>
</evidence>
<dbReference type="GO" id="GO:0045881">
    <property type="term" value="P:positive regulation of sporulation resulting in formation of a cellular spore"/>
    <property type="evidence" value="ECO:0007669"/>
    <property type="project" value="InterPro"/>
</dbReference>
<keyword evidence="2" id="KW-0812">Transmembrane</keyword>
<dbReference type="Pfam" id="PF14089">
    <property type="entry name" value="KbaA"/>
    <property type="match status" value="1"/>
</dbReference>
<dbReference type="Proteomes" id="UP000253908">
    <property type="component" value="Chromosome"/>
</dbReference>
<dbReference type="PIRSF" id="PIRSF029886">
    <property type="entry name" value="KBAA"/>
    <property type="match status" value="1"/>
</dbReference>
<reference evidence="4" key="1">
    <citation type="submission" date="2017-11" db="EMBL/GenBank/DDBJ databases">
        <authorList>
            <person name="Zhu W."/>
        </authorList>
    </citation>
    <scope>NUCLEOTIDE SEQUENCE [LARGE SCALE GENOMIC DNA]</scope>
    <source>
        <strain evidence="4">160</strain>
    </source>
</reference>
<keyword evidence="2" id="KW-1133">Transmembrane helix</keyword>
<dbReference type="SMART" id="SM01251">
    <property type="entry name" value="KbaA"/>
    <property type="match status" value="1"/>
</dbReference>
<dbReference type="EMBL" id="CP024848">
    <property type="protein sequence ID" value="AXI07661.1"/>
    <property type="molecule type" value="Genomic_DNA"/>
</dbReference>
<keyword evidence="4" id="KW-1185">Reference proteome</keyword>
<organism evidence="3 4">
    <name type="scientific">Oceanobacillus zhaokaii</name>
    <dbReference type="NCBI Taxonomy" id="2052660"/>
    <lineage>
        <taxon>Bacteria</taxon>
        <taxon>Bacillati</taxon>
        <taxon>Bacillota</taxon>
        <taxon>Bacilli</taxon>
        <taxon>Bacillales</taxon>
        <taxon>Bacillaceae</taxon>
        <taxon>Oceanobacillus</taxon>
    </lineage>
</organism>
<accession>A0A345PCD1</accession>
<gene>
    <name evidence="3" type="ORF">CUC15_01005</name>
</gene>